<dbReference type="CDD" id="cd03884">
    <property type="entry name" value="M20_bAS"/>
    <property type="match status" value="1"/>
</dbReference>
<dbReference type="AlphaFoldDB" id="L0KNY8"/>
<dbReference type="GO" id="GO:0016813">
    <property type="term" value="F:hydrolase activity, acting on carbon-nitrogen (but not peptide) bonds, in linear amidines"/>
    <property type="evidence" value="ECO:0007669"/>
    <property type="project" value="InterPro"/>
</dbReference>
<dbReference type="GO" id="GO:0046872">
    <property type="term" value="F:metal ion binding"/>
    <property type="evidence" value="ECO:0007669"/>
    <property type="project" value="UniProtKB-KW"/>
</dbReference>
<keyword evidence="3" id="KW-0862">Zinc</keyword>
<dbReference type="PIRSF" id="PIRSF001235">
    <property type="entry name" value="Amidase_carbamoylase"/>
    <property type="match status" value="1"/>
</dbReference>
<dbReference type="Pfam" id="PF07687">
    <property type="entry name" value="M20_dimer"/>
    <property type="match status" value="1"/>
</dbReference>
<feature type="domain" description="Peptidase M20 dimerisation" evidence="4">
    <location>
        <begin position="215"/>
        <end position="311"/>
    </location>
</feature>
<accession>L0KNY8</accession>
<comment type="cofactor">
    <cofactor evidence="3">
        <name>Zn(2+)</name>
        <dbReference type="ChEBI" id="CHEBI:29105"/>
    </cofactor>
    <text evidence="3">Binds 2 Zn(2+) ions per subunit.</text>
</comment>
<evidence type="ECO:0000313" key="6">
    <source>
        <dbReference type="Proteomes" id="UP000010998"/>
    </source>
</evidence>
<keyword evidence="6" id="KW-1185">Reference proteome</keyword>
<dbReference type="STRING" id="754035.Mesau_03367"/>
<dbReference type="PANTHER" id="PTHR32494:SF5">
    <property type="entry name" value="ALLANTOATE AMIDOHYDROLASE"/>
    <property type="match status" value="1"/>
</dbReference>
<dbReference type="InterPro" id="IPR011650">
    <property type="entry name" value="Peptidase_M20_dimer"/>
</dbReference>
<dbReference type="NCBIfam" id="NF006769">
    <property type="entry name" value="PRK09290.1-3"/>
    <property type="match status" value="1"/>
</dbReference>
<dbReference type="Pfam" id="PF01546">
    <property type="entry name" value="Peptidase_M20"/>
    <property type="match status" value="1"/>
</dbReference>
<dbReference type="EMBL" id="CP003358">
    <property type="protein sequence ID" value="AGB45734.1"/>
    <property type="molecule type" value="Genomic_DNA"/>
</dbReference>
<dbReference type="GeneID" id="90990731"/>
<name>L0KNY8_MESAW</name>
<comment type="similarity">
    <text evidence="1">Belongs to the peptidase M20 family.</text>
</comment>
<evidence type="ECO:0000313" key="5">
    <source>
        <dbReference type="EMBL" id="AGB45734.1"/>
    </source>
</evidence>
<evidence type="ECO:0000259" key="4">
    <source>
        <dbReference type="Pfam" id="PF07687"/>
    </source>
</evidence>
<dbReference type="SUPFAM" id="SSF55031">
    <property type="entry name" value="Bacterial exopeptidase dimerisation domain"/>
    <property type="match status" value="1"/>
</dbReference>
<feature type="binding site" evidence="3">
    <location>
        <position position="194"/>
    </location>
    <ligand>
        <name>Zn(2+)</name>
        <dbReference type="ChEBI" id="CHEBI:29105"/>
        <label>1</label>
    </ligand>
</feature>
<proteinExistence type="inferred from homology"/>
<dbReference type="HOGENOM" id="CLU_024588_2_1_5"/>
<keyword evidence="3" id="KW-0479">Metal-binding</keyword>
<organism evidence="5 6">
    <name type="scientific">Mesorhizobium australicum (strain HAMBI 3006 / LMG 24608 / WSM2073)</name>
    <dbReference type="NCBI Taxonomy" id="754035"/>
    <lineage>
        <taxon>Bacteria</taxon>
        <taxon>Pseudomonadati</taxon>
        <taxon>Pseudomonadota</taxon>
        <taxon>Alphaproteobacteria</taxon>
        <taxon>Hyphomicrobiales</taxon>
        <taxon>Phyllobacteriaceae</taxon>
        <taxon>Mesorhizobium</taxon>
    </lineage>
</organism>
<evidence type="ECO:0000256" key="3">
    <source>
        <dbReference type="PIRSR" id="PIRSR001235-1"/>
    </source>
</evidence>
<dbReference type="eggNOG" id="COG0624">
    <property type="taxonomic scope" value="Bacteria"/>
</dbReference>
<keyword evidence="2" id="KW-0378">Hydrolase</keyword>
<dbReference type="PANTHER" id="PTHR32494">
    <property type="entry name" value="ALLANTOATE DEIMINASE-RELATED"/>
    <property type="match status" value="1"/>
</dbReference>
<feature type="binding site" evidence="3">
    <location>
        <position position="386"/>
    </location>
    <ligand>
        <name>Zn(2+)</name>
        <dbReference type="ChEBI" id="CHEBI:29105"/>
        <label>2</label>
    </ligand>
</feature>
<gene>
    <name evidence="5" type="ordered locus">Mesau_03367</name>
</gene>
<dbReference type="OrthoDB" id="9808195at2"/>
<protein>
    <submittedName>
        <fullName evidence="5">Amidase, hydantoinase/carbamoylase family</fullName>
    </submittedName>
</protein>
<reference evidence="6" key="1">
    <citation type="submission" date="2012-02" db="EMBL/GenBank/DDBJ databases">
        <title>Complete sequence of Mesorhizobium australicum WSM2073.</title>
        <authorList>
            <person name="Lucas S."/>
            <person name="Han J."/>
            <person name="Lapidus A."/>
            <person name="Cheng J.-F."/>
            <person name="Goodwin L."/>
            <person name="Pitluck S."/>
            <person name="Peters L."/>
            <person name="Gu W."/>
            <person name="Detter J.C."/>
            <person name="Han C."/>
            <person name="Tapia R."/>
            <person name="Land M."/>
            <person name="Hauser L."/>
            <person name="Kyrpides N."/>
            <person name="Ivanova N."/>
            <person name="Pagani I."/>
            <person name="Reeve W.G."/>
            <person name="Howieson J.G."/>
            <person name="Tiwari R.P."/>
            <person name="O'Hara G.W."/>
            <person name="Atkins C.A."/>
            <person name="Ronson C.W."/>
            <person name="Nandasena K.G."/>
            <person name="Woyke T."/>
        </authorList>
    </citation>
    <scope>NUCLEOTIDE SEQUENCE [LARGE SCALE GENOMIC DNA]</scope>
    <source>
        <strain evidence="6">LMG 24608 / HAMBI 3006 / WSM2073</strain>
    </source>
</reference>
<dbReference type="SUPFAM" id="SSF53187">
    <property type="entry name" value="Zn-dependent exopeptidases"/>
    <property type="match status" value="1"/>
</dbReference>
<dbReference type="Gene3D" id="3.30.70.360">
    <property type="match status" value="1"/>
</dbReference>
<dbReference type="KEGG" id="mam:Mesau_03367"/>
<evidence type="ECO:0000256" key="2">
    <source>
        <dbReference type="ARBA" id="ARBA00022801"/>
    </source>
</evidence>
<dbReference type="Proteomes" id="UP000010998">
    <property type="component" value="Chromosome"/>
</dbReference>
<evidence type="ECO:0000256" key="1">
    <source>
        <dbReference type="ARBA" id="ARBA00006153"/>
    </source>
</evidence>
<feature type="binding site" evidence="3">
    <location>
        <position position="98"/>
    </location>
    <ligand>
        <name>Zn(2+)</name>
        <dbReference type="ChEBI" id="CHEBI:29105"/>
        <label>2</label>
    </ligand>
</feature>
<dbReference type="Gene3D" id="3.40.630.10">
    <property type="entry name" value="Zn peptidases"/>
    <property type="match status" value="1"/>
</dbReference>
<dbReference type="RefSeq" id="WP_015317157.1">
    <property type="nucleotide sequence ID" value="NC_019973.1"/>
</dbReference>
<dbReference type="InterPro" id="IPR036264">
    <property type="entry name" value="Bact_exopeptidase_dim_dom"/>
</dbReference>
<dbReference type="InterPro" id="IPR010158">
    <property type="entry name" value="Amidase_Cbmase"/>
</dbReference>
<feature type="binding site" evidence="3">
    <location>
        <position position="98"/>
    </location>
    <ligand>
        <name>Zn(2+)</name>
        <dbReference type="ChEBI" id="CHEBI:29105"/>
        <label>1</label>
    </ligand>
</feature>
<feature type="binding site" evidence="3">
    <location>
        <position position="87"/>
    </location>
    <ligand>
        <name>Zn(2+)</name>
        <dbReference type="ChEBI" id="CHEBI:29105"/>
        <label>1</label>
    </ligand>
</feature>
<dbReference type="InterPro" id="IPR002933">
    <property type="entry name" value="Peptidase_M20"/>
</dbReference>
<dbReference type="NCBIfam" id="TIGR01879">
    <property type="entry name" value="hydantase"/>
    <property type="match status" value="1"/>
</dbReference>
<sequence>MAAPGENLRINSDRLWDSLMEMAKIGPGIAGGNNRQTVTDEDGEGRHLFKRWCDAAGLEMGVDEMGTMFARREGTDPSLPPVYVGSHLDTQPTGGKYDGVLGVLGGLEIVRSLNDLDIKTKHPIVVTNWTNEEGARFAPAMMASGVFAGVLDQADVYEHTDKNGKKFGEELERIGWKGTEKVGDRKIHAFFELHIEQGPILEDEDIDIGVVTHGQGLKWLQVTLAGKEAHTGSTPMPKRRNAGLGMARVIELVHEIAMDYQPDAVGAVGHMEVYPNSRNIIAGRTVFTIDIRSPEKEVLDAMDGRIREGIDTICDALDIQYKIEQVGAFDPVTFDKGCVKAIRDAAERLGYTHRNIVSGAGHDACWINRVAPTAMVMCPCVDGLSHNEAEEITKEWAAAGADVLFHAVVETAVIVE</sequence>
<feature type="binding site" evidence="3">
    <location>
        <position position="133"/>
    </location>
    <ligand>
        <name>Zn(2+)</name>
        <dbReference type="ChEBI" id="CHEBI:29105"/>
        <label>2</label>
    </ligand>
</feature>